<dbReference type="PANTHER" id="PTHR42786">
    <property type="entry name" value="TRNA/RRNA METHYLTRANSFERASE"/>
    <property type="match status" value="1"/>
</dbReference>
<dbReference type="InterPro" id="IPR004384">
    <property type="entry name" value="RNA_MeTrfase_TrmJ/LasT"/>
</dbReference>
<dbReference type="GO" id="GO:0008173">
    <property type="term" value="F:RNA methyltransferase activity"/>
    <property type="evidence" value="ECO:0007669"/>
    <property type="project" value="InterPro"/>
</dbReference>
<name>A0A1J5PX72_9ZZZZ</name>
<dbReference type="GO" id="GO:0002128">
    <property type="term" value="P:tRNA nucleoside ribose methylation"/>
    <property type="evidence" value="ECO:0007669"/>
    <property type="project" value="TreeGrafter"/>
</dbReference>
<organism evidence="2">
    <name type="scientific">mine drainage metagenome</name>
    <dbReference type="NCBI Taxonomy" id="410659"/>
    <lineage>
        <taxon>unclassified sequences</taxon>
        <taxon>metagenomes</taxon>
        <taxon>ecological metagenomes</taxon>
    </lineage>
</organism>
<accession>A0A1J5PX72</accession>
<evidence type="ECO:0000313" key="2">
    <source>
        <dbReference type="EMBL" id="OIQ75504.1"/>
    </source>
</evidence>
<dbReference type="Gene3D" id="1.10.8.590">
    <property type="match status" value="1"/>
</dbReference>
<dbReference type="PANTHER" id="PTHR42786:SF2">
    <property type="entry name" value="TRNA (CYTIDINE_URIDINE-2'-O-)-METHYLTRANSFERASE TRMJ"/>
    <property type="match status" value="1"/>
</dbReference>
<proteinExistence type="predicted"/>
<gene>
    <name evidence="2" type="ORF">GALL_428250</name>
</gene>
<evidence type="ECO:0000256" key="1">
    <source>
        <dbReference type="ARBA" id="ARBA00022691"/>
    </source>
</evidence>
<dbReference type="EMBL" id="MLJW01002144">
    <property type="protein sequence ID" value="OIQ75504.1"/>
    <property type="molecule type" value="Genomic_DNA"/>
</dbReference>
<keyword evidence="1" id="KW-0949">S-adenosyl-L-methionine</keyword>
<dbReference type="GO" id="GO:0005829">
    <property type="term" value="C:cytosol"/>
    <property type="evidence" value="ECO:0007669"/>
    <property type="project" value="TreeGrafter"/>
</dbReference>
<reference evidence="2" key="1">
    <citation type="submission" date="2016-10" db="EMBL/GenBank/DDBJ databases">
        <title>Sequence of Gallionella enrichment culture.</title>
        <authorList>
            <person name="Poehlein A."/>
            <person name="Muehling M."/>
            <person name="Daniel R."/>
        </authorList>
    </citation>
    <scope>NUCLEOTIDE SEQUENCE</scope>
</reference>
<protein>
    <submittedName>
        <fullName evidence="2">Uncharacterized protein</fullName>
    </submittedName>
</protein>
<dbReference type="AlphaFoldDB" id="A0A1J5PX72"/>
<sequence>MQPAQAETVAATAGEVDGLLAHVEQALLALEVLDPQAPRKLMPRLQRLASRAELTREEVQILRGVCTAILRKVPSA</sequence>
<comment type="caution">
    <text evidence="2">The sequence shown here is derived from an EMBL/GenBank/DDBJ whole genome shotgun (WGS) entry which is preliminary data.</text>
</comment>